<sequence length="139" mass="15551">MNINFNELRKEIAGHRGAFELIVDESNLDDLKAHLSACMSSKIYPENLKLNYVTRPIWEIVSRCLTLSFFNEKFSPITIEFEDGYSLLICDPKLFGVKMQSEELGDVFSPIALECAGYAIDGLIGQLEEMIKPAKGNAG</sequence>
<evidence type="ECO:0008006" key="3">
    <source>
        <dbReference type="Google" id="ProtNLM"/>
    </source>
</evidence>
<dbReference type="EMBL" id="JARSBO010000013">
    <property type="protein sequence ID" value="MDG4721462.1"/>
    <property type="molecule type" value="Genomic_DNA"/>
</dbReference>
<accession>A0ABT6GHA1</accession>
<proteinExistence type="predicted"/>
<gene>
    <name evidence="1" type="ORF">P7680_20820</name>
</gene>
<organism evidence="1 2">
    <name type="scientific">Thalassospira aquimaris</name>
    <dbReference type="NCBI Taxonomy" id="3037796"/>
    <lineage>
        <taxon>Bacteria</taxon>
        <taxon>Pseudomonadati</taxon>
        <taxon>Pseudomonadota</taxon>
        <taxon>Alphaproteobacteria</taxon>
        <taxon>Rhodospirillales</taxon>
        <taxon>Thalassospiraceae</taxon>
        <taxon>Thalassospira</taxon>
    </lineage>
</organism>
<dbReference type="Proteomes" id="UP001529180">
    <property type="component" value="Unassembled WGS sequence"/>
</dbReference>
<evidence type="ECO:0000313" key="2">
    <source>
        <dbReference type="Proteomes" id="UP001529180"/>
    </source>
</evidence>
<reference evidence="1 2" key="1">
    <citation type="submission" date="2023-03" db="EMBL/GenBank/DDBJ databases">
        <title>Strain FZY0004 represents a novel species in the genus Thalassospira isolated from seawater.</title>
        <authorList>
            <person name="Fu Z.-Y."/>
        </authorList>
    </citation>
    <scope>NUCLEOTIDE SEQUENCE [LARGE SCALE GENOMIC DNA]</scope>
    <source>
        <strain evidence="1 2">FZY0004</strain>
    </source>
</reference>
<name>A0ABT6GHA1_9PROT</name>
<evidence type="ECO:0000313" key="1">
    <source>
        <dbReference type="EMBL" id="MDG4721462.1"/>
    </source>
</evidence>
<keyword evidence="2" id="KW-1185">Reference proteome</keyword>
<dbReference type="RefSeq" id="WP_278007005.1">
    <property type="nucleotide sequence ID" value="NZ_JARSBO010000013.1"/>
</dbReference>
<comment type="caution">
    <text evidence="1">The sequence shown here is derived from an EMBL/GenBank/DDBJ whole genome shotgun (WGS) entry which is preliminary data.</text>
</comment>
<protein>
    <recommendedName>
        <fullName evidence="3">DUF302 domain-containing protein</fullName>
    </recommendedName>
</protein>